<keyword evidence="2" id="KW-1185">Reference proteome</keyword>
<proteinExistence type="predicted"/>
<dbReference type="AlphaFoldDB" id="A0A6G0Y4C9"/>
<sequence>MEDVEVPFKDILEHEYPEIYEYLKNAVRMLERQQNLLSKLKNIKNNSSSDFKKSNIKTEGFDPNSEIVKNSKKDKLVVKNQSDKNASDVVDNVRLLCILTNCMGYFQMLTKELLILIYFTKT</sequence>
<gene>
    <name evidence="1" type="ORF">FWK35_00015190</name>
</gene>
<comment type="caution">
    <text evidence="1">The sequence shown here is derived from an EMBL/GenBank/DDBJ whole genome shotgun (WGS) entry which is preliminary data.</text>
</comment>
<evidence type="ECO:0000313" key="2">
    <source>
        <dbReference type="Proteomes" id="UP000478052"/>
    </source>
</evidence>
<dbReference type="EMBL" id="VUJU01006327">
    <property type="protein sequence ID" value="KAF0748838.1"/>
    <property type="molecule type" value="Genomic_DNA"/>
</dbReference>
<name>A0A6G0Y4C9_APHCR</name>
<accession>A0A6G0Y4C9</accession>
<reference evidence="1 2" key="1">
    <citation type="submission" date="2019-08" db="EMBL/GenBank/DDBJ databases">
        <title>Whole genome of Aphis craccivora.</title>
        <authorList>
            <person name="Voronova N.V."/>
            <person name="Shulinski R.S."/>
            <person name="Bandarenka Y.V."/>
            <person name="Zhorov D.G."/>
            <person name="Warner D."/>
        </authorList>
    </citation>
    <scope>NUCLEOTIDE SEQUENCE [LARGE SCALE GENOMIC DNA]</scope>
    <source>
        <strain evidence="1">180601</strain>
        <tissue evidence="1">Whole Body</tissue>
    </source>
</reference>
<organism evidence="1 2">
    <name type="scientific">Aphis craccivora</name>
    <name type="common">Cowpea aphid</name>
    <dbReference type="NCBI Taxonomy" id="307492"/>
    <lineage>
        <taxon>Eukaryota</taxon>
        <taxon>Metazoa</taxon>
        <taxon>Ecdysozoa</taxon>
        <taxon>Arthropoda</taxon>
        <taxon>Hexapoda</taxon>
        <taxon>Insecta</taxon>
        <taxon>Pterygota</taxon>
        <taxon>Neoptera</taxon>
        <taxon>Paraneoptera</taxon>
        <taxon>Hemiptera</taxon>
        <taxon>Sternorrhyncha</taxon>
        <taxon>Aphidomorpha</taxon>
        <taxon>Aphidoidea</taxon>
        <taxon>Aphididae</taxon>
        <taxon>Aphidini</taxon>
        <taxon>Aphis</taxon>
        <taxon>Aphis</taxon>
    </lineage>
</organism>
<protein>
    <submittedName>
        <fullName evidence="1">Angiogenic factor with G patch and FHA domains 1</fullName>
    </submittedName>
</protein>
<evidence type="ECO:0000313" key="1">
    <source>
        <dbReference type="EMBL" id="KAF0748838.1"/>
    </source>
</evidence>
<dbReference type="Proteomes" id="UP000478052">
    <property type="component" value="Unassembled WGS sequence"/>
</dbReference>